<gene>
    <name evidence="1" type="ORF">HPB47_003789</name>
</gene>
<comment type="caution">
    <text evidence="1">The sequence shown here is derived from an EMBL/GenBank/DDBJ whole genome shotgun (WGS) entry which is preliminary data.</text>
</comment>
<keyword evidence="2" id="KW-1185">Reference proteome</keyword>
<dbReference type="Proteomes" id="UP000805193">
    <property type="component" value="Unassembled WGS sequence"/>
</dbReference>
<reference evidence="1 2" key="1">
    <citation type="journal article" date="2020" name="Cell">
        <title>Large-Scale Comparative Analyses of Tick Genomes Elucidate Their Genetic Diversity and Vector Capacities.</title>
        <authorList>
            <consortium name="Tick Genome and Microbiome Consortium (TIGMIC)"/>
            <person name="Jia N."/>
            <person name="Wang J."/>
            <person name="Shi W."/>
            <person name="Du L."/>
            <person name="Sun Y."/>
            <person name="Zhan W."/>
            <person name="Jiang J.F."/>
            <person name="Wang Q."/>
            <person name="Zhang B."/>
            <person name="Ji P."/>
            <person name="Bell-Sakyi L."/>
            <person name="Cui X.M."/>
            <person name="Yuan T.T."/>
            <person name="Jiang B.G."/>
            <person name="Yang W.F."/>
            <person name="Lam T.T."/>
            <person name="Chang Q.C."/>
            <person name="Ding S.J."/>
            <person name="Wang X.J."/>
            <person name="Zhu J.G."/>
            <person name="Ruan X.D."/>
            <person name="Zhao L."/>
            <person name="Wei J.T."/>
            <person name="Ye R.Z."/>
            <person name="Que T.C."/>
            <person name="Du C.H."/>
            <person name="Zhou Y.H."/>
            <person name="Cheng J.X."/>
            <person name="Dai P.F."/>
            <person name="Guo W.B."/>
            <person name="Han X.H."/>
            <person name="Huang E.J."/>
            <person name="Li L.F."/>
            <person name="Wei W."/>
            <person name="Gao Y.C."/>
            <person name="Liu J.Z."/>
            <person name="Shao H.Z."/>
            <person name="Wang X."/>
            <person name="Wang C.C."/>
            <person name="Yang T.C."/>
            <person name="Huo Q.B."/>
            <person name="Li W."/>
            <person name="Chen H.Y."/>
            <person name="Chen S.E."/>
            <person name="Zhou L.G."/>
            <person name="Ni X.B."/>
            <person name="Tian J.H."/>
            <person name="Sheng Y."/>
            <person name="Liu T."/>
            <person name="Pan Y.S."/>
            <person name="Xia L.Y."/>
            <person name="Li J."/>
            <person name="Zhao F."/>
            <person name="Cao W.C."/>
        </authorList>
    </citation>
    <scope>NUCLEOTIDE SEQUENCE [LARGE SCALE GENOMIC DNA]</scope>
    <source>
        <strain evidence="1">Iper-2018</strain>
    </source>
</reference>
<proteinExistence type="predicted"/>
<evidence type="ECO:0000313" key="2">
    <source>
        <dbReference type="Proteomes" id="UP000805193"/>
    </source>
</evidence>
<protein>
    <submittedName>
        <fullName evidence="1">Uncharacterized protein</fullName>
    </submittedName>
</protein>
<name>A0AC60PIL9_IXOPE</name>
<evidence type="ECO:0000313" key="1">
    <source>
        <dbReference type="EMBL" id="KAG0419928.1"/>
    </source>
</evidence>
<organism evidence="1 2">
    <name type="scientific">Ixodes persulcatus</name>
    <name type="common">Taiga tick</name>
    <dbReference type="NCBI Taxonomy" id="34615"/>
    <lineage>
        <taxon>Eukaryota</taxon>
        <taxon>Metazoa</taxon>
        <taxon>Ecdysozoa</taxon>
        <taxon>Arthropoda</taxon>
        <taxon>Chelicerata</taxon>
        <taxon>Arachnida</taxon>
        <taxon>Acari</taxon>
        <taxon>Parasitiformes</taxon>
        <taxon>Ixodida</taxon>
        <taxon>Ixodoidea</taxon>
        <taxon>Ixodidae</taxon>
        <taxon>Ixodinae</taxon>
        <taxon>Ixodes</taxon>
    </lineage>
</organism>
<sequence length="377" mass="40574">MACAADLETLTTPVREEPYDLELEKAILADIHTAASLGDEVNVQNRGGWTPLIYAASAGQKGALEVLLKHGAAVNVQNCQGRTAAIVAAMYGHDSCLALLKQYGADLEMRDAQDRTALFHACVFGQAVVVQLLVDAGVNIHCVEHFGGYSPLAIAAAEHHESIVNILLSVNSAGHCFQGSRLLQAANLESNMSRSPVRDDAKRLPVARGKAVQPPSVQSLLHRYVNLTLGSGEPQALQKSSYSCINIPPREEVSSLGDLLDHLGLSKYHPVFQEQGIDLGTFLTFGDPELKESRHQRTGIDFPGARLFHSAIEVETDVFHSSFWISSHSRSLSGYEKSSSADSGKFDQKPAWPALGVHTIRNGCSQRTARFAAAAAA</sequence>
<dbReference type="EMBL" id="JABSTQ010010562">
    <property type="protein sequence ID" value="KAG0419928.1"/>
    <property type="molecule type" value="Genomic_DNA"/>
</dbReference>
<accession>A0AC60PIL9</accession>